<comment type="subcellular location">
    <subcellularLocation>
        <location evidence="1">Periplasm</location>
    </subcellularLocation>
</comment>
<evidence type="ECO:0000313" key="3">
    <source>
        <dbReference type="EMBL" id="QYZ69334.1"/>
    </source>
</evidence>
<organism evidence="3 4">
    <name type="scientific">Neotabrizicola shimadae</name>
    <dbReference type="NCBI Taxonomy" id="2807096"/>
    <lineage>
        <taxon>Bacteria</taxon>
        <taxon>Pseudomonadati</taxon>
        <taxon>Pseudomonadota</taxon>
        <taxon>Alphaproteobacteria</taxon>
        <taxon>Rhodobacterales</taxon>
        <taxon>Paracoccaceae</taxon>
        <taxon>Neotabrizicola</taxon>
    </lineage>
</organism>
<dbReference type="InterPro" id="IPR006059">
    <property type="entry name" value="SBP"/>
</dbReference>
<evidence type="ECO:0000313" key="4">
    <source>
        <dbReference type="Proteomes" id="UP000826300"/>
    </source>
</evidence>
<evidence type="ECO:0000256" key="2">
    <source>
        <dbReference type="ARBA" id="ARBA00008520"/>
    </source>
</evidence>
<dbReference type="PANTHER" id="PTHR43649">
    <property type="entry name" value="ARABINOSE-BINDING PROTEIN-RELATED"/>
    <property type="match status" value="1"/>
</dbReference>
<dbReference type="InterPro" id="IPR006311">
    <property type="entry name" value="TAT_signal"/>
</dbReference>
<dbReference type="RefSeq" id="WP_220661554.1">
    <property type="nucleotide sequence ID" value="NZ_CP069370.1"/>
</dbReference>
<name>A0A8G0ZRW4_9RHOB</name>
<dbReference type="EMBL" id="CP069370">
    <property type="protein sequence ID" value="QYZ69334.1"/>
    <property type="molecule type" value="Genomic_DNA"/>
</dbReference>
<dbReference type="Pfam" id="PF01547">
    <property type="entry name" value="SBP_bac_1"/>
    <property type="match status" value="1"/>
</dbReference>
<evidence type="ECO:0000256" key="1">
    <source>
        <dbReference type="ARBA" id="ARBA00004418"/>
    </source>
</evidence>
<dbReference type="PROSITE" id="PS51318">
    <property type="entry name" value="TAT"/>
    <property type="match status" value="1"/>
</dbReference>
<keyword evidence="4" id="KW-1185">Reference proteome</keyword>
<gene>
    <name evidence="3" type="ORF">JO391_16595</name>
</gene>
<protein>
    <submittedName>
        <fullName evidence="3">Extracellular solute-binding protein</fullName>
    </submittedName>
</protein>
<dbReference type="AlphaFoldDB" id="A0A8G0ZRW4"/>
<proteinExistence type="inferred from homology"/>
<dbReference type="GO" id="GO:0042597">
    <property type="term" value="C:periplasmic space"/>
    <property type="evidence" value="ECO:0007669"/>
    <property type="project" value="UniProtKB-SubCell"/>
</dbReference>
<dbReference type="Gene3D" id="3.40.190.10">
    <property type="entry name" value="Periplasmic binding protein-like II"/>
    <property type="match status" value="1"/>
</dbReference>
<dbReference type="Proteomes" id="UP000826300">
    <property type="component" value="Chromosome"/>
</dbReference>
<comment type="similarity">
    <text evidence="2">Belongs to the bacterial solute-binding protein 1 family.</text>
</comment>
<reference evidence="3" key="1">
    <citation type="submission" date="2021-02" db="EMBL/GenBank/DDBJ databases">
        <title>Rhodobacter shimadae sp. nov., an aerobic anoxygenic phototrophic bacterium isolated from a hot spring.</title>
        <authorList>
            <person name="Muramatsu S."/>
            <person name="Haruta S."/>
            <person name="Hirose S."/>
            <person name="Hanada S."/>
        </authorList>
    </citation>
    <scope>NUCLEOTIDE SEQUENCE</scope>
    <source>
        <strain evidence="3">N10</strain>
    </source>
</reference>
<dbReference type="KEGG" id="nsm:JO391_16595"/>
<accession>A0A8G0ZRW4</accession>
<sequence length="458" mass="49732">MAFQVSIPGGSFSRRGFLRGTAATAGALMLPGRLMAQDLGPLVEWLPGGSPLFCEIHTGLLAGFAERGGFSASETVCGLGQNTEFNQSLIGAIASGNPPDISMLWDSPVSLGAQGAFMPLDEMMKGSTIPLETWPGGLLASCQFRGVTYGLPVTAGIYTMWFNQDMFEAKGIPTDRASFPKTWDEMRKLSKEFTVWDGDYLQVAGFVPPRAVEPMAVWSALNGGKLYDAANLKYMLDSEQNIEMFNYFLDWLNEEYKGDVNLIDRSGNFTDGYPNTTTGMGPAFRESRLAGMQSGSWLMGDFYSDPVPNFQRWDLAAHPVGPSGSATAAGIWPNWFVIPVGSKNPQAAFDYLAYLSVEGVVKWYEQIPDVPTNSQVKAKPPASLVERRGQEFADSASAFLQEQASIVTPMWDSPVQGFATDQMTRAVEKIYTKAATPAEALAEAQSACQTELERVLAG</sequence>
<dbReference type="InterPro" id="IPR050490">
    <property type="entry name" value="Bact_solute-bd_prot1"/>
</dbReference>
<dbReference type="SUPFAM" id="SSF53850">
    <property type="entry name" value="Periplasmic binding protein-like II"/>
    <property type="match status" value="1"/>
</dbReference>
<dbReference type="PANTHER" id="PTHR43649:SF12">
    <property type="entry name" value="DIACETYLCHITOBIOSE BINDING PROTEIN DASA"/>
    <property type="match status" value="1"/>
</dbReference>